<evidence type="ECO:0000256" key="1">
    <source>
        <dbReference type="SAM" id="MobiDB-lite"/>
    </source>
</evidence>
<feature type="region of interest" description="Disordered" evidence="1">
    <location>
        <begin position="1"/>
        <end position="71"/>
    </location>
</feature>
<organism evidence="2 3">
    <name type="scientific">Mycena venus</name>
    <dbReference type="NCBI Taxonomy" id="2733690"/>
    <lineage>
        <taxon>Eukaryota</taxon>
        <taxon>Fungi</taxon>
        <taxon>Dikarya</taxon>
        <taxon>Basidiomycota</taxon>
        <taxon>Agaricomycotina</taxon>
        <taxon>Agaricomycetes</taxon>
        <taxon>Agaricomycetidae</taxon>
        <taxon>Agaricales</taxon>
        <taxon>Marasmiineae</taxon>
        <taxon>Mycenaceae</taxon>
        <taxon>Mycena</taxon>
    </lineage>
</organism>
<accession>A0A8H7CSN0</accession>
<protein>
    <submittedName>
        <fullName evidence="2">Uncharacterized protein</fullName>
    </submittedName>
</protein>
<feature type="compositionally biased region" description="Low complexity" evidence="1">
    <location>
        <begin position="21"/>
        <end position="49"/>
    </location>
</feature>
<comment type="caution">
    <text evidence="2">The sequence shown here is derived from an EMBL/GenBank/DDBJ whole genome shotgun (WGS) entry which is preliminary data.</text>
</comment>
<evidence type="ECO:0000313" key="2">
    <source>
        <dbReference type="EMBL" id="KAF7348760.1"/>
    </source>
</evidence>
<proteinExistence type="predicted"/>
<reference evidence="2" key="1">
    <citation type="submission" date="2020-05" db="EMBL/GenBank/DDBJ databases">
        <title>Mycena genomes resolve the evolution of fungal bioluminescence.</title>
        <authorList>
            <person name="Tsai I.J."/>
        </authorList>
    </citation>
    <scope>NUCLEOTIDE SEQUENCE</scope>
    <source>
        <strain evidence="2">CCC161011</strain>
    </source>
</reference>
<evidence type="ECO:0000313" key="3">
    <source>
        <dbReference type="Proteomes" id="UP000620124"/>
    </source>
</evidence>
<keyword evidence="3" id="KW-1185">Reference proteome</keyword>
<dbReference type="EMBL" id="JACAZI010000011">
    <property type="protein sequence ID" value="KAF7348760.1"/>
    <property type="molecule type" value="Genomic_DNA"/>
</dbReference>
<dbReference type="AlphaFoldDB" id="A0A8H7CSN0"/>
<gene>
    <name evidence="2" type="ORF">MVEN_01395400</name>
</gene>
<sequence>MPVSCPRMPRRPGFSSTLLHSCTSPSSTDSPASVPSSVSSSTSSTRTAAGTKWVRVDGGGGWRGAPTSSPRALISSSTMAMRALLHYLVDRAESEWGV</sequence>
<dbReference type="Proteomes" id="UP000620124">
    <property type="component" value="Unassembled WGS sequence"/>
</dbReference>
<name>A0A8H7CSN0_9AGAR</name>